<dbReference type="GO" id="GO:0031012">
    <property type="term" value="C:extracellular matrix"/>
    <property type="evidence" value="ECO:0007669"/>
    <property type="project" value="TreeGrafter"/>
</dbReference>
<evidence type="ECO:0000313" key="4">
    <source>
        <dbReference type="Proteomes" id="UP000248079"/>
    </source>
</evidence>
<gene>
    <name evidence="3" type="ORF">DF185_02485</name>
</gene>
<protein>
    <recommendedName>
        <fullName evidence="2">Spondin domain-containing protein</fullName>
    </recommendedName>
</protein>
<dbReference type="PROSITE" id="PS51020">
    <property type="entry name" value="SPONDIN"/>
    <property type="match status" value="1"/>
</dbReference>
<feature type="chain" id="PRO_5016014972" description="Spondin domain-containing protein" evidence="1">
    <location>
        <begin position="23"/>
        <end position="231"/>
    </location>
</feature>
<dbReference type="PANTHER" id="PTHR11311:SF15">
    <property type="entry name" value="SPONDIN-2"/>
    <property type="match status" value="1"/>
</dbReference>
<reference evidence="3 4" key="1">
    <citation type="submission" date="2018-05" db="EMBL/GenBank/DDBJ databases">
        <title>Marinifilum breve JC075T sp. nov., a marine bacterium isolated from Yongle Blue Hole in the South China Sea.</title>
        <authorList>
            <person name="Fu T."/>
        </authorList>
    </citation>
    <scope>NUCLEOTIDE SEQUENCE [LARGE SCALE GENOMIC DNA]</scope>
    <source>
        <strain evidence="3 4">JC075</strain>
    </source>
</reference>
<dbReference type="PROSITE" id="PS51257">
    <property type="entry name" value="PROKAR_LIPOPROTEIN"/>
    <property type="match status" value="1"/>
</dbReference>
<dbReference type="AlphaFoldDB" id="A0A2V4A6I3"/>
<dbReference type="RefSeq" id="WP_110359137.1">
    <property type="nucleotide sequence ID" value="NZ_QFLI01000001.1"/>
</dbReference>
<comment type="caution">
    <text evidence="3">The sequence shown here is derived from an EMBL/GenBank/DDBJ whole genome shotgun (WGS) entry which is preliminary data.</text>
</comment>
<dbReference type="GO" id="GO:0007155">
    <property type="term" value="P:cell adhesion"/>
    <property type="evidence" value="ECO:0007669"/>
    <property type="project" value="TreeGrafter"/>
</dbReference>
<dbReference type="InterPro" id="IPR051418">
    <property type="entry name" value="Spondin/Thrombospondin_T1"/>
</dbReference>
<evidence type="ECO:0000313" key="3">
    <source>
        <dbReference type="EMBL" id="PXY02980.1"/>
    </source>
</evidence>
<dbReference type="Proteomes" id="UP000248079">
    <property type="component" value="Unassembled WGS sequence"/>
</dbReference>
<sequence length="231" mass="24957">MKLRILRDLLLASIFLFGISCSDSDSTEEPQPMETSAKYSVTVTGNWNETNHPNNFPENDHFSPVAGMVHNNEVSLFTTGNLASPGIKKMAETGGTNPLDDEIEAFINGGDALSFIKDAGLPTGTSEIEFEIDLTKDHSLVSLVSMIAPSPDWFVAVSNVNLYENGLFLDEITVEAGTYDAGTDSGENFTSANLPSDPVENIFAIKEAPLGNGTSVEIHLMSFQFKKISSQ</sequence>
<evidence type="ECO:0000256" key="1">
    <source>
        <dbReference type="SAM" id="SignalP"/>
    </source>
</evidence>
<name>A0A2V4A6I3_9BACT</name>
<dbReference type="InterPro" id="IPR038678">
    <property type="entry name" value="Spondin_N_sf"/>
</dbReference>
<dbReference type="PANTHER" id="PTHR11311">
    <property type="entry name" value="SPONDIN"/>
    <property type="match status" value="1"/>
</dbReference>
<keyword evidence="4" id="KW-1185">Reference proteome</keyword>
<dbReference type="NCBIfam" id="NF038123">
    <property type="entry name" value="NF038123_dom"/>
    <property type="match status" value="1"/>
</dbReference>
<proteinExistence type="predicted"/>
<dbReference type="InterPro" id="IPR009465">
    <property type="entry name" value="Spondin_N"/>
</dbReference>
<dbReference type="Pfam" id="PF06468">
    <property type="entry name" value="Spond_N"/>
    <property type="match status" value="1"/>
</dbReference>
<feature type="signal peptide" evidence="1">
    <location>
        <begin position="1"/>
        <end position="22"/>
    </location>
</feature>
<keyword evidence="1" id="KW-0732">Signal</keyword>
<feature type="domain" description="Spondin" evidence="2">
    <location>
        <begin position="27"/>
        <end position="213"/>
    </location>
</feature>
<dbReference type="EMBL" id="QFLI01000001">
    <property type="protein sequence ID" value="PXY02980.1"/>
    <property type="molecule type" value="Genomic_DNA"/>
</dbReference>
<accession>A0A2V4A6I3</accession>
<dbReference type="Gene3D" id="2.60.40.2130">
    <property type="entry name" value="F-spondin domain"/>
    <property type="match status" value="1"/>
</dbReference>
<evidence type="ECO:0000259" key="2">
    <source>
        <dbReference type="PROSITE" id="PS51020"/>
    </source>
</evidence>
<dbReference type="OrthoDB" id="8478811at2"/>
<organism evidence="3 4">
    <name type="scientific">Marinifilum breve</name>
    <dbReference type="NCBI Taxonomy" id="2184082"/>
    <lineage>
        <taxon>Bacteria</taxon>
        <taxon>Pseudomonadati</taxon>
        <taxon>Bacteroidota</taxon>
        <taxon>Bacteroidia</taxon>
        <taxon>Marinilabiliales</taxon>
        <taxon>Marinifilaceae</taxon>
    </lineage>
</organism>